<comment type="caution">
    <text evidence="3">The sequence shown here is derived from an EMBL/GenBank/DDBJ whole genome shotgun (WGS) entry which is preliminary data.</text>
</comment>
<proteinExistence type="predicted"/>
<dbReference type="PROSITE" id="PS00455">
    <property type="entry name" value="AMP_BINDING"/>
    <property type="match status" value="1"/>
</dbReference>
<dbReference type="PANTHER" id="PTHR43767:SF10">
    <property type="entry name" value="SURFACTIN SYNTHASE SUBUNIT 1"/>
    <property type="match status" value="1"/>
</dbReference>
<dbReference type="InterPro" id="IPR000873">
    <property type="entry name" value="AMP-dep_synth/lig_dom"/>
</dbReference>
<dbReference type="Pfam" id="PF00501">
    <property type="entry name" value="AMP-binding"/>
    <property type="match status" value="1"/>
</dbReference>
<dbReference type="OrthoDB" id="9757771at2"/>
<evidence type="ECO:0000259" key="1">
    <source>
        <dbReference type="Pfam" id="PF00501"/>
    </source>
</evidence>
<dbReference type="AlphaFoldDB" id="A0A4Y8Q8D6"/>
<dbReference type="PANTHER" id="PTHR43767">
    <property type="entry name" value="LONG-CHAIN-FATTY-ACID--COA LIGASE"/>
    <property type="match status" value="1"/>
</dbReference>
<accession>A0A4Y8Q8D6</accession>
<dbReference type="GO" id="GO:0016877">
    <property type="term" value="F:ligase activity, forming carbon-sulfur bonds"/>
    <property type="evidence" value="ECO:0007669"/>
    <property type="project" value="UniProtKB-ARBA"/>
</dbReference>
<dbReference type="InterPro" id="IPR050237">
    <property type="entry name" value="ATP-dep_AMP-bd_enzyme"/>
</dbReference>
<name>A0A4Y8Q8D6_9BACL</name>
<dbReference type="Proteomes" id="UP000298246">
    <property type="component" value="Unassembled WGS sequence"/>
</dbReference>
<dbReference type="InterPro" id="IPR042099">
    <property type="entry name" value="ANL_N_sf"/>
</dbReference>
<protein>
    <recommendedName>
        <fullName evidence="5">AMP-dependent synthetase</fullName>
    </recommendedName>
</protein>
<gene>
    <name evidence="3" type="ORF">B5M42_06160</name>
</gene>
<evidence type="ECO:0000259" key="2">
    <source>
        <dbReference type="Pfam" id="PF13193"/>
    </source>
</evidence>
<sequence>MIPLFHNGLDEAAARVPDKIAVFTDEASITYAELAEQSKRVAAWLHGWGLQRGERVAVLLPNGIETIVTDMAVSRLGGIFVNIHWDTKSYNLDHILRDSAPTLILSTRERAAQERLERYAEVLTLEAHWDEALACVEPVPAFPGISHDPVCLIYTSGSTGRPKAVVCGQQNMAFAAWAIQQRIGMRESDVIGNVFPLSFDYGLYQVLLSFQVGATMALGSQEDAGPLLIKKLAAWGVTGLPVLPNLAHTLIRMGKRAVDGLPKLRFITNSGGHLPHSYIEDMQALFPGCEVFVMFGLTECKRVSIMPPEEYKLKPEAVGRALPNTECIIIDEEGNRLPPGEKGELIVRGPHVMLGYWRAPELTAKRYRMWGEGLERTLFTGDLCSMDEDGYLYFHGRFDDMFKQKGFRVSVLEVEEAAFTIAGVRQAALLPPTEKSGPILFVGANLDADDVFDQLKERLEDYKLPAKVIVLDELPATPNGKTDKKGLQIAYAEELSVR</sequence>
<keyword evidence="4" id="KW-1185">Reference proteome</keyword>
<organism evidence="3 4">
    <name type="scientific">Paenibacillus athensensis</name>
    <dbReference type="NCBI Taxonomy" id="1967502"/>
    <lineage>
        <taxon>Bacteria</taxon>
        <taxon>Bacillati</taxon>
        <taxon>Bacillota</taxon>
        <taxon>Bacilli</taxon>
        <taxon>Bacillales</taxon>
        <taxon>Paenibacillaceae</taxon>
        <taxon>Paenibacillus</taxon>
    </lineage>
</organism>
<dbReference type="RefSeq" id="WP_134750807.1">
    <property type="nucleotide sequence ID" value="NZ_MYFO02000001.1"/>
</dbReference>
<feature type="domain" description="AMP-binding enzyme C-terminal" evidence="2">
    <location>
        <begin position="413"/>
        <end position="481"/>
    </location>
</feature>
<evidence type="ECO:0008006" key="5">
    <source>
        <dbReference type="Google" id="ProtNLM"/>
    </source>
</evidence>
<dbReference type="SUPFAM" id="SSF56801">
    <property type="entry name" value="Acetyl-CoA synthetase-like"/>
    <property type="match status" value="1"/>
</dbReference>
<evidence type="ECO:0000313" key="3">
    <source>
        <dbReference type="EMBL" id="TFE90247.1"/>
    </source>
</evidence>
<dbReference type="EMBL" id="MYFO01000005">
    <property type="protein sequence ID" value="TFE90247.1"/>
    <property type="molecule type" value="Genomic_DNA"/>
</dbReference>
<dbReference type="Gene3D" id="3.40.50.12780">
    <property type="entry name" value="N-terminal domain of ligase-like"/>
    <property type="match status" value="1"/>
</dbReference>
<dbReference type="Pfam" id="PF13193">
    <property type="entry name" value="AMP-binding_C"/>
    <property type="match status" value="1"/>
</dbReference>
<feature type="domain" description="AMP-dependent synthetase/ligase" evidence="1">
    <location>
        <begin position="9"/>
        <end position="357"/>
    </location>
</feature>
<dbReference type="Gene3D" id="3.30.300.30">
    <property type="match status" value="1"/>
</dbReference>
<dbReference type="InterPro" id="IPR045851">
    <property type="entry name" value="AMP-bd_C_sf"/>
</dbReference>
<dbReference type="InterPro" id="IPR020845">
    <property type="entry name" value="AMP-binding_CS"/>
</dbReference>
<evidence type="ECO:0000313" key="4">
    <source>
        <dbReference type="Proteomes" id="UP000298246"/>
    </source>
</evidence>
<dbReference type="InterPro" id="IPR025110">
    <property type="entry name" value="AMP-bd_C"/>
</dbReference>
<reference evidence="3 4" key="1">
    <citation type="submission" date="2017-03" db="EMBL/GenBank/DDBJ databases">
        <title>Isolation of Levoglucosan Utilizing Bacteria.</title>
        <authorList>
            <person name="Arya A.S."/>
        </authorList>
    </citation>
    <scope>NUCLEOTIDE SEQUENCE [LARGE SCALE GENOMIC DNA]</scope>
    <source>
        <strain evidence="3 4">MEC069</strain>
    </source>
</reference>